<dbReference type="Proteomes" id="UP000053558">
    <property type="component" value="Unassembled WGS sequence"/>
</dbReference>
<gene>
    <name evidence="1" type="ORF">CONPUDRAFT_73428</name>
</gene>
<dbReference type="RefSeq" id="XP_007769092.1">
    <property type="nucleotide sequence ID" value="XM_007770902.1"/>
</dbReference>
<dbReference type="AlphaFoldDB" id="A0A5M3MNQ1"/>
<dbReference type="KEGG" id="cput:CONPUDRAFT_73428"/>
<evidence type="ECO:0000313" key="1">
    <source>
        <dbReference type="EMBL" id="EIW80261.1"/>
    </source>
</evidence>
<comment type="caution">
    <text evidence="1">The sequence shown here is derived from an EMBL/GenBank/DDBJ whole genome shotgun (WGS) entry which is preliminary data.</text>
</comment>
<sequence length="114" mass="12277">MKPDESDVRPALPRYPKESVTPIFQKVGDKASKIVTLLTVADMVGGVIECIFIHADGGLVAKKMWVGNIMDVPPYPLHLAAQHTAHQREAAVRLGLVDLSNYGGSENESAGRPS</sequence>
<evidence type="ECO:0000313" key="2">
    <source>
        <dbReference type="Proteomes" id="UP000053558"/>
    </source>
</evidence>
<accession>A0A5M3MNQ1</accession>
<protein>
    <submittedName>
        <fullName evidence="1">Uncharacterized protein</fullName>
    </submittedName>
</protein>
<name>A0A5M3MNQ1_CONPW</name>
<dbReference type="EMBL" id="JH711579">
    <property type="protein sequence ID" value="EIW80261.1"/>
    <property type="molecule type" value="Genomic_DNA"/>
</dbReference>
<dbReference type="GeneID" id="19209115"/>
<organism evidence="1 2">
    <name type="scientific">Coniophora puteana (strain RWD-64-598)</name>
    <name type="common">Brown rot fungus</name>
    <dbReference type="NCBI Taxonomy" id="741705"/>
    <lineage>
        <taxon>Eukaryota</taxon>
        <taxon>Fungi</taxon>
        <taxon>Dikarya</taxon>
        <taxon>Basidiomycota</taxon>
        <taxon>Agaricomycotina</taxon>
        <taxon>Agaricomycetes</taxon>
        <taxon>Agaricomycetidae</taxon>
        <taxon>Boletales</taxon>
        <taxon>Coniophorineae</taxon>
        <taxon>Coniophoraceae</taxon>
        <taxon>Coniophora</taxon>
    </lineage>
</organism>
<dbReference type="OrthoDB" id="30336at2759"/>
<keyword evidence="2" id="KW-1185">Reference proteome</keyword>
<proteinExistence type="predicted"/>
<reference evidence="2" key="1">
    <citation type="journal article" date="2012" name="Science">
        <title>The Paleozoic origin of enzymatic lignin decomposition reconstructed from 31 fungal genomes.</title>
        <authorList>
            <person name="Floudas D."/>
            <person name="Binder M."/>
            <person name="Riley R."/>
            <person name="Barry K."/>
            <person name="Blanchette R.A."/>
            <person name="Henrissat B."/>
            <person name="Martinez A.T."/>
            <person name="Otillar R."/>
            <person name="Spatafora J.W."/>
            <person name="Yadav J.S."/>
            <person name="Aerts A."/>
            <person name="Benoit I."/>
            <person name="Boyd A."/>
            <person name="Carlson A."/>
            <person name="Copeland A."/>
            <person name="Coutinho P.M."/>
            <person name="de Vries R.P."/>
            <person name="Ferreira P."/>
            <person name="Findley K."/>
            <person name="Foster B."/>
            <person name="Gaskell J."/>
            <person name="Glotzer D."/>
            <person name="Gorecki P."/>
            <person name="Heitman J."/>
            <person name="Hesse C."/>
            <person name="Hori C."/>
            <person name="Igarashi K."/>
            <person name="Jurgens J.A."/>
            <person name="Kallen N."/>
            <person name="Kersten P."/>
            <person name="Kohler A."/>
            <person name="Kuees U."/>
            <person name="Kumar T.K.A."/>
            <person name="Kuo A."/>
            <person name="LaButti K."/>
            <person name="Larrondo L.F."/>
            <person name="Lindquist E."/>
            <person name="Ling A."/>
            <person name="Lombard V."/>
            <person name="Lucas S."/>
            <person name="Lundell T."/>
            <person name="Martin R."/>
            <person name="McLaughlin D.J."/>
            <person name="Morgenstern I."/>
            <person name="Morin E."/>
            <person name="Murat C."/>
            <person name="Nagy L.G."/>
            <person name="Nolan M."/>
            <person name="Ohm R.A."/>
            <person name="Patyshakuliyeva A."/>
            <person name="Rokas A."/>
            <person name="Ruiz-Duenas F.J."/>
            <person name="Sabat G."/>
            <person name="Salamov A."/>
            <person name="Samejima M."/>
            <person name="Schmutz J."/>
            <person name="Slot J.C."/>
            <person name="St John F."/>
            <person name="Stenlid J."/>
            <person name="Sun H."/>
            <person name="Sun S."/>
            <person name="Syed K."/>
            <person name="Tsang A."/>
            <person name="Wiebenga A."/>
            <person name="Young D."/>
            <person name="Pisabarro A."/>
            <person name="Eastwood D.C."/>
            <person name="Martin F."/>
            <person name="Cullen D."/>
            <person name="Grigoriev I.V."/>
            <person name="Hibbett D.S."/>
        </authorList>
    </citation>
    <scope>NUCLEOTIDE SEQUENCE [LARGE SCALE GENOMIC DNA]</scope>
    <source>
        <strain evidence="2">RWD-64-598 SS2</strain>
    </source>
</reference>